<dbReference type="EMBL" id="KV748282">
    <property type="protein sequence ID" value="OCK86861.1"/>
    <property type="molecule type" value="Genomic_DNA"/>
</dbReference>
<evidence type="ECO:0000313" key="1">
    <source>
        <dbReference type="EMBL" id="OCK86861.1"/>
    </source>
</evidence>
<evidence type="ECO:0000313" key="2">
    <source>
        <dbReference type="Proteomes" id="UP000250078"/>
    </source>
</evidence>
<accession>A0ACC8EKQ6</accession>
<dbReference type="Proteomes" id="UP000250078">
    <property type="component" value="Unassembled WGS sequence"/>
</dbReference>
<protein>
    <submittedName>
        <fullName evidence="1">Uncharacterized protein</fullName>
    </submittedName>
</protein>
<name>A0ACC8EKQ6_9PEZI</name>
<keyword evidence="2" id="KW-1185">Reference proteome</keyword>
<proteinExistence type="predicted"/>
<reference evidence="1 2" key="1">
    <citation type="journal article" date="2016" name="Nat. Commun.">
        <title>Ectomycorrhizal ecology is imprinted in the genome of the dominant symbiotic fungus Cenococcum geophilum.</title>
        <authorList>
            <consortium name="DOE Joint Genome Institute"/>
            <person name="Peter M."/>
            <person name="Kohler A."/>
            <person name="Ohm R.A."/>
            <person name="Kuo A."/>
            <person name="Krutzmann J."/>
            <person name="Morin E."/>
            <person name="Arend M."/>
            <person name="Barry K.W."/>
            <person name="Binder M."/>
            <person name="Choi C."/>
            <person name="Clum A."/>
            <person name="Copeland A."/>
            <person name="Grisel N."/>
            <person name="Haridas S."/>
            <person name="Kipfer T."/>
            <person name="LaButti K."/>
            <person name="Lindquist E."/>
            <person name="Lipzen A."/>
            <person name="Maire R."/>
            <person name="Meier B."/>
            <person name="Mihaltcheva S."/>
            <person name="Molinier V."/>
            <person name="Murat C."/>
            <person name="Poggeler S."/>
            <person name="Quandt C.A."/>
            <person name="Sperisen C."/>
            <person name="Tritt A."/>
            <person name="Tisserant E."/>
            <person name="Crous P.W."/>
            <person name="Henrissat B."/>
            <person name="Nehls U."/>
            <person name="Egli S."/>
            <person name="Spatafora J.W."/>
            <person name="Grigoriev I.V."/>
            <person name="Martin F.M."/>
        </authorList>
    </citation>
    <scope>NUCLEOTIDE SEQUENCE [LARGE SCALE GENOMIC DNA]</scope>
    <source>
        <strain evidence="1 2">1.58</strain>
    </source>
</reference>
<organism evidence="1 2">
    <name type="scientific">Cenococcum geophilum 1.58</name>
    <dbReference type="NCBI Taxonomy" id="794803"/>
    <lineage>
        <taxon>Eukaryota</taxon>
        <taxon>Fungi</taxon>
        <taxon>Dikarya</taxon>
        <taxon>Ascomycota</taxon>
        <taxon>Pezizomycotina</taxon>
        <taxon>Dothideomycetes</taxon>
        <taxon>Pleosporomycetidae</taxon>
        <taxon>Gloniales</taxon>
        <taxon>Gloniaceae</taxon>
        <taxon>Cenococcum</taxon>
    </lineage>
</organism>
<gene>
    <name evidence="1" type="ORF">K441DRAFT_22748</name>
</gene>
<sequence>MGSIPSGYFALRLIPVARNGRIEESLRALGDERAEERAIVRVYILGPAALATSSQALSVFLAVWRRGGGPRYKRAAEFSP</sequence>